<protein>
    <submittedName>
        <fullName evidence="1">Uncharacterized protein</fullName>
    </submittedName>
</protein>
<gene>
    <name evidence="1" type="ORF">COLO4_08980</name>
</gene>
<comment type="caution">
    <text evidence="1">The sequence shown here is derived from an EMBL/GenBank/DDBJ whole genome shotgun (WGS) entry which is preliminary data.</text>
</comment>
<evidence type="ECO:0000313" key="1">
    <source>
        <dbReference type="EMBL" id="OMP05236.1"/>
    </source>
</evidence>
<sequence length="38" mass="4290">MAKMSKVLHHKRRGPKYHRCYIISVGGKNDPNAKGITP</sequence>
<proteinExistence type="predicted"/>
<organism evidence="1 2">
    <name type="scientific">Corchorus olitorius</name>
    <dbReference type="NCBI Taxonomy" id="93759"/>
    <lineage>
        <taxon>Eukaryota</taxon>
        <taxon>Viridiplantae</taxon>
        <taxon>Streptophyta</taxon>
        <taxon>Embryophyta</taxon>
        <taxon>Tracheophyta</taxon>
        <taxon>Spermatophyta</taxon>
        <taxon>Magnoliopsida</taxon>
        <taxon>eudicotyledons</taxon>
        <taxon>Gunneridae</taxon>
        <taxon>Pentapetalae</taxon>
        <taxon>rosids</taxon>
        <taxon>malvids</taxon>
        <taxon>Malvales</taxon>
        <taxon>Malvaceae</taxon>
        <taxon>Grewioideae</taxon>
        <taxon>Apeibeae</taxon>
        <taxon>Corchorus</taxon>
    </lineage>
</organism>
<name>A0A1R3KDS9_9ROSI</name>
<dbReference type="AlphaFoldDB" id="A0A1R3KDS9"/>
<dbReference type="Proteomes" id="UP000187203">
    <property type="component" value="Unassembled WGS sequence"/>
</dbReference>
<accession>A0A1R3KDS9</accession>
<reference evidence="2" key="1">
    <citation type="submission" date="2013-09" db="EMBL/GenBank/DDBJ databases">
        <title>Corchorus olitorius genome sequencing.</title>
        <authorList>
            <person name="Alam M."/>
            <person name="Haque M.S."/>
            <person name="Islam M.S."/>
            <person name="Emdad E.M."/>
            <person name="Islam M.M."/>
            <person name="Ahmed B."/>
            <person name="Halim A."/>
            <person name="Hossen Q.M.M."/>
            <person name="Hossain M.Z."/>
            <person name="Ahmed R."/>
            <person name="Khan M.M."/>
            <person name="Islam R."/>
            <person name="Rashid M.M."/>
            <person name="Khan S.A."/>
            <person name="Rahman M.S."/>
            <person name="Alam M."/>
            <person name="Yahiya A.S."/>
            <person name="Khan M.S."/>
            <person name="Azam M.S."/>
            <person name="Haque T."/>
            <person name="Lashkar M.Z.H."/>
            <person name="Akhand A.I."/>
            <person name="Morshed G."/>
            <person name="Roy S."/>
            <person name="Uddin K.S."/>
            <person name="Rabeya T."/>
            <person name="Hossain A.S."/>
            <person name="Chowdhury A."/>
            <person name="Snigdha A.R."/>
            <person name="Mortoza M.S."/>
            <person name="Matin S.A."/>
            <person name="Hoque S.M.E."/>
            <person name="Islam M.K."/>
            <person name="Roy D.K."/>
            <person name="Haider R."/>
            <person name="Moosa M.M."/>
            <person name="Elias S.M."/>
            <person name="Hasan A.M."/>
            <person name="Jahan S."/>
            <person name="Shafiuddin M."/>
            <person name="Mahmood N."/>
            <person name="Shommy N.S."/>
        </authorList>
    </citation>
    <scope>NUCLEOTIDE SEQUENCE [LARGE SCALE GENOMIC DNA]</scope>
    <source>
        <strain evidence="2">cv. O-4</strain>
    </source>
</reference>
<evidence type="ECO:0000313" key="2">
    <source>
        <dbReference type="Proteomes" id="UP000187203"/>
    </source>
</evidence>
<keyword evidence="2" id="KW-1185">Reference proteome</keyword>
<dbReference type="EMBL" id="AWUE01014060">
    <property type="protein sequence ID" value="OMP05236.1"/>
    <property type="molecule type" value="Genomic_DNA"/>
</dbReference>